<reference evidence="8" key="1">
    <citation type="submission" date="2017-08" db="EMBL/GenBank/DDBJ databases">
        <authorList>
            <person name="Imhoff J.F."/>
            <person name="Rahn T."/>
            <person name="Kuenzel S."/>
            <person name="Neulinger S.C."/>
        </authorList>
    </citation>
    <scope>NUCLEOTIDE SEQUENCE</scope>
    <source>
        <strain evidence="8">DSM 11080</strain>
    </source>
</reference>
<comment type="similarity">
    <text evidence="6">Belongs to the RnpA family.</text>
</comment>
<evidence type="ECO:0000256" key="2">
    <source>
        <dbReference type="ARBA" id="ARBA00022722"/>
    </source>
</evidence>
<dbReference type="NCBIfam" id="TIGR00188">
    <property type="entry name" value="rnpA"/>
    <property type="match status" value="1"/>
</dbReference>
<dbReference type="EC" id="3.1.26.5" evidence="6 7"/>
<proteinExistence type="inferred from homology"/>
<dbReference type="PANTHER" id="PTHR33992">
    <property type="entry name" value="RIBONUCLEASE P PROTEIN COMPONENT"/>
    <property type="match status" value="1"/>
</dbReference>
<comment type="caution">
    <text evidence="8">The sequence shown here is derived from an EMBL/GenBank/DDBJ whole genome shotgun (WGS) entry which is preliminary data.</text>
</comment>
<comment type="subunit">
    <text evidence="6">Consists of a catalytic RNA component (M1 or rnpB) and a protein subunit.</text>
</comment>
<reference evidence="8" key="2">
    <citation type="journal article" date="2020" name="Microorganisms">
        <title>Osmotic Adaptation and Compatible Solute Biosynthesis of Phototrophic Bacteria as Revealed from Genome Analyses.</title>
        <authorList>
            <person name="Imhoff J.F."/>
            <person name="Rahn T."/>
            <person name="Kunzel S."/>
            <person name="Keller A."/>
            <person name="Neulinger S.C."/>
        </authorList>
    </citation>
    <scope>NUCLEOTIDE SEQUENCE</scope>
    <source>
        <strain evidence="8">DSM 11080</strain>
    </source>
</reference>
<organism evidence="8 9">
    <name type="scientific">Halochromatium glycolicum</name>
    <dbReference type="NCBI Taxonomy" id="85075"/>
    <lineage>
        <taxon>Bacteria</taxon>
        <taxon>Pseudomonadati</taxon>
        <taxon>Pseudomonadota</taxon>
        <taxon>Gammaproteobacteria</taxon>
        <taxon>Chromatiales</taxon>
        <taxon>Chromatiaceae</taxon>
        <taxon>Halochromatium</taxon>
    </lineage>
</organism>
<dbReference type="AlphaFoldDB" id="A0AAJ0X9J8"/>
<dbReference type="InterPro" id="IPR020568">
    <property type="entry name" value="Ribosomal_Su5_D2-typ_SF"/>
</dbReference>
<protein>
    <recommendedName>
        <fullName evidence="6 7">Ribonuclease P protein component</fullName>
        <shortName evidence="6">RNase P protein</shortName>
        <shortName evidence="6">RNaseP protein</shortName>
        <ecNumber evidence="6 7">3.1.26.5</ecNumber>
    </recommendedName>
    <alternativeName>
        <fullName evidence="6">Protein C5</fullName>
    </alternativeName>
</protein>
<dbReference type="GO" id="GO:0030677">
    <property type="term" value="C:ribonuclease P complex"/>
    <property type="evidence" value="ECO:0007669"/>
    <property type="project" value="TreeGrafter"/>
</dbReference>
<dbReference type="EMBL" id="NRSJ01000015">
    <property type="protein sequence ID" value="MBK1704886.1"/>
    <property type="molecule type" value="Genomic_DNA"/>
</dbReference>
<gene>
    <name evidence="6 8" type="primary">rnpA</name>
    <name evidence="8" type="ORF">CKO40_10125</name>
</gene>
<name>A0AAJ0X9J8_9GAMM</name>
<dbReference type="GO" id="GO:0042781">
    <property type="term" value="F:3'-tRNA processing endoribonuclease activity"/>
    <property type="evidence" value="ECO:0007669"/>
    <property type="project" value="TreeGrafter"/>
</dbReference>
<evidence type="ECO:0000256" key="6">
    <source>
        <dbReference type="HAMAP-Rule" id="MF_00227"/>
    </source>
</evidence>
<sequence length="130" mass="14792">MGSPSASRFALPRSARLLHSSEFNRVFESPTRSADRYFTVLARPQAPSNRDRNRIGSTRRPRLGLAISKRCAARSVARNRIKRVIRESFRHVRDRLPGVDVVVLCRRAATSADNPSLRASLDAHWKRICR</sequence>
<evidence type="ECO:0000313" key="9">
    <source>
        <dbReference type="Proteomes" id="UP001296776"/>
    </source>
</evidence>
<dbReference type="Pfam" id="PF00825">
    <property type="entry name" value="Ribonuclease_P"/>
    <property type="match status" value="1"/>
</dbReference>
<keyword evidence="3 6" id="KW-0255">Endonuclease</keyword>
<evidence type="ECO:0000313" key="8">
    <source>
        <dbReference type="EMBL" id="MBK1704886.1"/>
    </source>
</evidence>
<keyword evidence="9" id="KW-1185">Reference proteome</keyword>
<keyword evidence="5 6" id="KW-0694">RNA-binding</keyword>
<evidence type="ECO:0000256" key="1">
    <source>
        <dbReference type="ARBA" id="ARBA00022694"/>
    </source>
</evidence>
<evidence type="ECO:0000256" key="3">
    <source>
        <dbReference type="ARBA" id="ARBA00022759"/>
    </source>
</evidence>
<dbReference type="GO" id="GO:0001682">
    <property type="term" value="P:tRNA 5'-leader removal"/>
    <property type="evidence" value="ECO:0007669"/>
    <property type="project" value="UniProtKB-UniRule"/>
</dbReference>
<keyword evidence="4 6" id="KW-0378">Hydrolase</keyword>
<accession>A0AAJ0X9J8</accession>
<comment type="function">
    <text evidence="6">RNaseP catalyzes the removal of the 5'-leader sequence from pre-tRNA to produce the mature 5'-terminus. It can also cleave other RNA substrates such as 4.5S RNA. The protein component plays an auxiliary but essential role in vivo by binding to the 5'-leader sequence and broadening the substrate specificity of the ribozyme.</text>
</comment>
<dbReference type="InterPro" id="IPR014721">
    <property type="entry name" value="Ribsml_uS5_D2-typ_fold_subgr"/>
</dbReference>
<dbReference type="SUPFAM" id="SSF54211">
    <property type="entry name" value="Ribosomal protein S5 domain 2-like"/>
    <property type="match status" value="1"/>
</dbReference>
<dbReference type="HAMAP" id="MF_00227">
    <property type="entry name" value="RNase_P"/>
    <property type="match status" value="1"/>
</dbReference>
<evidence type="ECO:0000256" key="7">
    <source>
        <dbReference type="NCBIfam" id="TIGR00188"/>
    </source>
</evidence>
<dbReference type="GO" id="GO:0004526">
    <property type="term" value="F:ribonuclease P activity"/>
    <property type="evidence" value="ECO:0007669"/>
    <property type="project" value="UniProtKB-UniRule"/>
</dbReference>
<evidence type="ECO:0000256" key="5">
    <source>
        <dbReference type="ARBA" id="ARBA00022884"/>
    </source>
</evidence>
<comment type="catalytic activity">
    <reaction evidence="6">
        <text>Endonucleolytic cleavage of RNA, removing 5'-extranucleotides from tRNA precursor.</text>
        <dbReference type="EC" id="3.1.26.5"/>
    </reaction>
</comment>
<keyword evidence="1 6" id="KW-0819">tRNA processing</keyword>
<dbReference type="Proteomes" id="UP001296776">
    <property type="component" value="Unassembled WGS sequence"/>
</dbReference>
<dbReference type="GO" id="GO:0000049">
    <property type="term" value="F:tRNA binding"/>
    <property type="evidence" value="ECO:0007669"/>
    <property type="project" value="UniProtKB-UniRule"/>
</dbReference>
<dbReference type="PANTHER" id="PTHR33992:SF1">
    <property type="entry name" value="RIBONUCLEASE P PROTEIN COMPONENT"/>
    <property type="match status" value="1"/>
</dbReference>
<dbReference type="InterPro" id="IPR000100">
    <property type="entry name" value="RNase_P"/>
</dbReference>
<evidence type="ECO:0000256" key="4">
    <source>
        <dbReference type="ARBA" id="ARBA00022801"/>
    </source>
</evidence>
<keyword evidence="2 6" id="KW-0540">Nuclease</keyword>
<dbReference type="Gene3D" id="3.30.230.10">
    <property type="match status" value="1"/>
</dbReference>